<dbReference type="Pfam" id="PF05125">
    <property type="entry name" value="Phage_cap_P2"/>
    <property type="match status" value="1"/>
</dbReference>
<evidence type="ECO:0000313" key="1">
    <source>
        <dbReference type="EMBL" id="NOH35612.1"/>
    </source>
</evidence>
<comment type="caution">
    <text evidence="1">The sequence shown here is derived from an EMBL/GenBank/DDBJ whole genome shotgun (WGS) entry which is preliminary data.</text>
</comment>
<name>A0A7Y3YS50_9VIBR</name>
<dbReference type="NCBIfam" id="TIGR01551">
    <property type="entry name" value="major_capsid_P2"/>
    <property type="match status" value="1"/>
</dbReference>
<reference evidence="1 2" key="1">
    <citation type="submission" date="2019-09" db="EMBL/GenBank/DDBJ databases">
        <title>Draft genome sequencing and comparative genomics of hatchery-associated Vibrios.</title>
        <authorList>
            <person name="Kehlet-Delgado H."/>
            <person name="Mueller R.S."/>
        </authorList>
    </citation>
    <scope>NUCLEOTIDE SEQUENCE [LARGE SCALE GENOMIC DNA]</scope>
    <source>
        <strain evidence="1 2">00-90-10</strain>
    </source>
</reference>
<proteinExistence type="predicted"/>
<organism evidence="1 2">
    <name type="scientific">Vibrio chagasii</name>
    <dbReference type="NCBI Taxonomy" id="170679"/>
    <lineage>
        <taxon>Bacteria</taxon>
        <taxon>Pseudomonadati</taxon>
        <taxon>Pseudomonadota</taxon>
        <taxon>Gammaproteobacteria</taxon>
        <taxon>Vibrionales</taxon>
        <taxon>Vibrionaceae</taxon>
        <taxon>Vibrio</taxon>
    </lineage>
</organism>
<protein>
    <submittedName>
        <fullName evidence="1">Phage major capsid protein, P2 family</fullName>
    </submittedName>
</protein>
<dbReference type="EMBL" id="VTXW01000025">
    <property type="protein sequence ID" value="NOH35612.1"/>
    <property type="molecule type" value="Genomic_DNA"/>
</dbReference>
<dbReference type="Proteomes" id="UP000525336">
    <property type="component" value="Unassembled WGS sequence"/>
</dbReference>
<dbReference type="RefSeq" id="WP_171368968.1">
    <property type="nucleotide sequence ID" value="NZ_VTXW01000025.1"/>
</dbReference>
<dbReference type="AlphaFoldDB" id="A0A7Y3YS50"/>
<dbReference type="InterPro" id="IPR006441">
    <property type="entry name" value="Phage_P2_GpN"/>
</dbReference>
<sequence length="355" mass="38915">MQENTKIQLAEYVKEVAKSNEVADATEMFTVNPNGQQRLIESIRESNWFLTRINIIPVSNQTGESIGLGVTGMIASRTDTSGDKERTAKDYTSMGAMPYACVQTNFDTAIRYAKLDAWAHMKNFPMIVKKHTRLQIDANKITVGWYGKSAATNTDPATNPNGEDVNKGWFQAIREHSPERMITEGKTTGKIRIGLGSEAAPADFIGLDPAVLNVKNLLDPACTKAGDLIAIIGDDLLAYEKAKFYDKHGNTPSEKSKVEEVQVIGTYGGLPAVSVPGFPSTGIMVTSYDNLSIYILDGSVRRSVGQKNDKKDQVENFESMNMAYVIEEKGKAAAIEFDNVELWIDGAWVSLSPSN</sequence>
<gene>
    <name evidence="1" type="ORF">F0245_20000</name>
</gene>
<accession>A0A7Y3YS50</accession>
<evidence type="ECO:0000313" key="2">
    <source>
        <dbReference type="Proteomes" id="UP000525336"/>
    </source>
</evidence>